<evidence type="ECO:0000256" key="5">
    <source>
        <dbReference type="PROSITE-ProRule" id="PRU00076"/>
    </source>
</evidence>
<evidence type="ECO:0000313" key="8">
    <source>
        <dbReference type="Proteomes" id="UP000270094"/>
    </source>
</evidence>
<keyword evidence="8" id="KW-1185">Reference proteome</keyword>
<dbReference type="GO" id="GO:0045197">
    <property type="term" value="P:establishment or maintenance of epithelial cell apical/basal polarity"/>
    <property type="evidence" value="ECO:0007669"/>
    <property type="project" value="TreeGrafter"/>
</dbReference>
<feature type="disulfide bond" evidence="5">
    <location>
        <begin position="186"/>
        <end position="195"/>
    </location>
</feature>
<dbReference type="CDD" id="cd00110">
    <property type="entry name" value="LamG"/>
    <property type="match status" value="1"/>
</dbReference>
<feature type="domain" description="EGF-like" evidence="6">
    <location>
        <begin position="159"/>
        <end position="196"/>
    </location>
</feature>
<dbReference type="GO" id="GO:0005886">
    <property type="term" value="C:plasma membrane"/>
    <property type="evidence" value="ECO:0007669"/>
    <property type="project" value="TreeGrafter"/>
</dbReference>
<evidence type="ECO:0000256" key="2">
    <source>
        <dbReference type="ARBA" id="ARBA00022729"/>
    </source>
</evidence>
<evidence type="ECO:0000256" key="3">
    <source>
        <dbReference type="ARBA" id="ARBA00022737"/>
    </source>
</evidence>
<name>A0A3P7LY75_STRVU</name>
<dbReference type="EMBL" id="UYYB01127307">
    <property type="protein sequence ID" value="VDM84068.1"/>
    <property type="molecule type" value="Genomic_DNA"/>
</dbReference>
<keyword evidence="3" id="KW-0677">Repeat</keyword>
<keyword evidence="2" id="KW-0732">Signal</keyword>
<keyword evidence="1 5" id="KW-0245">EGF-like domain</keyword>
<dbReference type="InterPro" id="IPR051022">
    <property type="entry name" value="Notch_Cell-Fate_Det"/>
</dbReference>
<dbReference type="OrthoDB" id="5855789at2759"/>
<dbReference type="PANTHER" id="PTHR24049:SF22">
    <property type="entry name" value="DROSOPHILA CRUMBS HOMOLOG"/>
    <property type="match status" value="1"/>
</dbReference>
<proteinExistence type="predicted"/>
<accession>A0A3P7LY75</accession>
<dbReference type="Pfam" id="PF02210">
    <property type="entry name" value="Laminin_G_2"/>
    <property type="match status" value="1"/>
</dbReference>
<evidence type="ECO:0000256" key="1">
    <source>
        <dbReference type="ARBA" id="ARBA00022536"/>
    </source>
</evidence>
<evidence type="ECO:0000256" key="4">
    <source>
        <dbReference type="ARBA" id="ARBA00023157"/>
    </source>
</evidence>
<sequence>MTALEFFTEHIATFKSIFAQHLNVEPQNVQLLSVQETPRERIPRAATIPSSATTDLDILFTVSRGGGRGMLKPDHVYTRLKHDFQNIADRSGKMKYQLTTEMCTPGVCQRGECRERVYLDDQQQTVISIGGIAFVAPHHNRIAECICPEGYGGQRCELEINACARSPCQAWEMCVPSHEGRHDCICPPGTTGDRCSQPSCENEGRCLEEAELSLVDGRVIYRWDAGSGEGSVATDASIADAQWHRISLSRRGRRTRLVLDGADTKEGWSPPGTLALLDSFF</sequence>
<dbReference type="InterPro" id="IPR000742">
    <property type="entry name" value="EGF"/>
</dbReference>
<dbReference type="AlphaFoldDB" id="A0A3P7LY75"/>
<organism evidence="7 8">
    <name type="scientific">Strongylus vulgaris</name>
    <name type="common">Blood worm</name>
    <dbReference type="NCBI Taxonomy" id="40348"/>
    <lineage>
        <taxon>Eukaryota</taxon>
        <taxon>Metazoa</taxon>
        <taxon>Ecdysozoa</taxon>
        <taxon>Nematoda</taxon>
        <taxon>Chromadorea</taxon>
        <taxon>Rhabditida</taxon>
        <taxon>Rhabditina</taxon>
        <taxon>Rhabditomorpha</taxon>
        <taxon>Strongyloidea</taxon>
        <taxon>Strongylidae</taxon>
        <taxon>Strongylus</taxon>
    </lineage>
</organism>
<dbReference type="SMART" id="SM00181">
    <property type="entry name" value="EGF"/>
    <property type="match status" value="2"/>
</dbReference>
<dbReference type="GO" id="GO:0032991">
    <property type="term" value="C:protein-containing complex"/>
    <property type="evidence" value="ECO:0007669"/>
    <property type="project" value="TreeGrafter"/>
</dbReference>
<comment type="caution">
    <text evidence="5">Lacks conserved residue(s) required for the propagation of feature annotation.</text>
</comment>
<evidence type="ECO:0000259" key="6">
    <source>
        <dbReference type="PROSITE" id="PS50026"/>
    </source>
</evidence>
<dbReference type="PROSITE" id="PS00022">
    <property type="entry name" value="EGF_1"/>
    <property type="match status" value="1"/>
</dbReference>
<dbReference type="SUPFAM" id="SSF57196">
    <property type="entry name" value="EGF/Laminin"/>
    <property type="match status" value="1"/>
</dbReference>
<dbReference type="GO" id="GO:0007157">
    <property type="term" value="P:heterophilic cell-cell adhesion via plasma membrane cell adhesion molecules"/>
    <property type="evidence" value="ECO:0007669"/>
    <property type="project" value="TreeGrafter"/>
</dbReference>
<dbReference type="CDD" id="cd00054">
    <property type="entry name" value="EGF_CA"/>
    <property type="match status" value="1"/>
</dbReference>
<dbReference type="Gene3D" id="2.10.25.10">
    <property type="entry name" value="Laminin"/>
    <property type="match status" value="2"/>
</dbReference>
<dbReference type="Gene3D" id="2.60.120.200">
    <property type="match status" value="1"/>
</dbReference>
<dbReference type="PANTHER" id="PTHR24049">
    <property type="entry name" value="CRUMBS FAMILY MEMBER"/>
    <property type="match status" value="1"/>
</dbReference>
<dbReference type="InterPro" id="IPR001791">
    <property type="entry name" value="Laminin_G"/>
</dbReference>
<protein>
    <recommendedName>
        <fullName evidence="6">EGF-like domain-containing protein</fullName>
    </recommendedName>
</protein>
<dbReference type="PROSITE" id="PS01186">
    <property type="entry name" value="EGF_2"/>
    <property type="match status" value="1"/>
</dbReference>
<dbReference type="PROSITE" id="PS50026">
    <property type="entry name" value="EGF_3"/>
    <property type="match status" value="1"/>
</dbReference>
<keyword evidence="4 5" id="KW-1015">Disulfide bond</keyword>
<dbReference type="InterPro" id="IPR013320">
    <property type="entry name" value="ConA-like_dom_sf"/>
</dbReference>
<dbReference type="Proteomes" id="UP000270094">
    <property type="component" value="Unassembled WGS sequence"/>
</dbReference>
<gene>
    <name evidence="7" type="ORF">SVUK_LOCUS19066</name>
</gene>
<dbReference type="SUPFAM" id="SSF49899">
    <property type="entry name" value="Concanavalin A-like lectins/glucanases"/>
    <property type="match status" value="1"/>
</dbReference>
<evidence type="ECO:0000313" key="7">
    <source>
        <dbReference type="EMBL" id="VDM84068.1"/>
    </source>
</evidence>
<reference evidence="7 8" key="1">
    <citation type="submission" date="2018-11" db="EMBL/GenBank/DDBJ databases">
        <authorList>
            <consortium name="Pathogen Informatics"/>
        </authorList>
    </citation>
    <scope>NUCLEOTIDE SEQUENCE [LARGE SCALE GENOMIC DNA]</scope>
</reference>